<dbReference type="AlphaFoldDB" id="A0A0A8YN96"/>
<protein>
    <submittedName>
        <fullName evidence="2">Uncharacterized protein</fullName>
    </submittedName>
</protein>
<evidence type="ECO:0000256" key="1">
    <source>
        <dbReference type="SAM" id="MobiDB-lite"/>
    </source>
</evidence>
<feature type="region of interest" description="Disordered" evidence="1">
    <location>
        <begin position="1"/>
        <end position="27"/>
    </location>
</feature>
<reference evidence="2" key="2">
    <citation type="journal article" date="2015" name="Data Brief">
        <title>Shoot transcriptome of the giant reed, Arundo donax.</title>
        <authorList>
            <person name="Barrero R.A."/>
            <person name="Guerrero F.D."/>
            <person name="Moolhuijzen P."/>
            <person name="Goolsby J.A."/>
            <person name="Tidwell J."/>
            <person name="Bellgard S.E."/>
            <person name="Bellgard M.I."/>
        </authorList>
    </citation>
    <scope>NUCLEOTIDE SEQUENCE</scope>
    <source>
        <tissue evidence="2">Shoot tissue taken approximately 20 cm above the soil surface</tissue>
    </source>
</reference>
<dbReference type="EMBL" id="GBRH01270757">
    <property type="protein sequence ID" value="JAD27138.1"/>
    <property type="molecule type" value="Transcribed_RNA"/>
</dbReference>
<proteinExistence type="predicted"/>
<organism evidence="2">
    <name type="scientific">Arundo donax</name>
    <name type="common">Giant reed</name>
    <name type="synonym">Donax arundinaceus</name>
    <dbReference type="NCBI Taxonomy" id="35708"/>
    <lineage>
        <taxon>Eukaryota</taxon>
        <taxon>Viridiplantae</taxon>
        <taxon>Streptophyta</taxon>
        <taxon>Embryophyta</taxon>
        <taxon>Tracheophyta</taxon>
        <taxon>Spermatophyta</taxon>
        <taxon>Magnoliopsida</taxon>
        <taxon>Liliopsida</taxon>
        <taxon>Poales</taxon>
        <taxon>Poaceae</taxon>
        <taxon>PACMAD clade</taxon>
        <taxon>Arundinoideae</taxon>
        <taxon>Arundineae</taxon>
        <taxon>Arundo</taxon>
    </lineage>
</organism>
<sequence>MRRLPHLPTASITCHRPSPRHKVNPTKASQVHNKWLWVPI</sequence>
<reference evidence="2" key="1">
    <citation type="submission" date="2014-09" db="EMBL/GenBank/DDBJ databases">
        <authorList>
            <person name="Magalhaes I.L.F."/>
            <person name="Oliveira U."/>
            <person name="Santos F.R."/>
            <person name="Vidigal T.H.D.A."/>
            <person name="Brescovit A.D."/>
            <person name="Santos A.J."/>
        </authorList>
    </citation>
    <scope>NUCLEOTIDE SEQUENCE</scope>
    <source>
        <tissue evidence="2">Shoot tissue taken approximately 20 cm above the soil surface</tissue>
    </source>
</reference>
<name>A0A0A8YN96_ARUDO</name>
<accession>A0A0A8YN96</accession>
<evidence type="ECO:0000313" key="2">
    <source>
        <dbReference type="EMBL" id="JAD27138.1"/>
    </source>
</evidence>